<feature type="region of interest" description="Disordered" evidence="1">
    <location>
        <begin position="1"/>
        <end position="59"/>
    </location>
</feature>
<evidence type="ECO:0000256" key="1">
    <source>
        <dbReference type="SAM" id="MobiDB-lite"/>
    </source>
</evidence>
<keyword evidence="4" id="KW-1185">Reference proteome</keyword>
<feature type="transmembrane region" description="Helical" evidence="2">
    <location>
        <begin position="96"/>
        <end position="115"/>
    </location>
</feature>
<dbReference type="PaxDb" id="1680-BADO_1511"/>
<dbReference type="HOGENOM" id="CLU_1253917_0_0_11"/>
<feature type="compositionally biased region" description="Basic and acidic residues" evidence="1">
    <location>
        <begin position="1"/>
        <end position="16"/>
    </location>
</feature>
<dbReference type="KEGG" id="bad:BAD_1512"/>
<reference evidence="3 4" key="1">
    <citation type="submission" date="2006-12" db="EMBL/GenBank/DDBJ databases">
        <title>Bifidobacterium adolescentis complete genome sequence.</title>
        <authorList>
            <person name="Suzuki T."/>
            <person name="Tsuda Y."/>
            <person name="Kanou N."/>
            <person name="Inoue T."/>
            <person name="Kumazaki K."/>
            <person name="Nagano S."/>
            <person name="Hirai S."/>
            <person name="Tanaka K."/>
            <person name="Watanabe K."/>
        </authorList>
    </citation>
    <scope>NUCLEOTIDE SEQUENCE [LARGE SCALE GENOMIC DNA]</scope>
    <source>
        <strain evidence="4">ATCC 15703 / DSM 20083 / NCTC 11814 / E194a</strain>
    </source>
</reference>
<name>A1A3L0_BIFAA</name>
<evidence type="ECO:0000256" key="2">
    <source>
        <dbReference type="SAM" id="Phobius"/>
    </source>
</evidence>
<sequence>MEESMARHEKQPDKADGQTNSVRKPRTFSSTATVETSKPDNSVNITNRNGKPETDASGVSYQTNTKDSFQIAISQGVQDGDTWVHNHVKNLIRRSIIVAVIVVAVCIVVFGVMGVRTSQKMRELNAINDCRDAVATMNASYSKDFQLKGKIVDAFSSMDSSYDLEKLSTLYQEEVKSPKALDCKADPSGTTSKANTERAAYDKQARTFERALTKNEANQN</sequence>
<gene>
    <name evidence="3" type="ordered locus">BAD_1512</name>
</gene>
<keyword evidence="2" id="KW-0812">Transmembrane</keyword>
<protein>
    <submittedName>
        <fullName evidence="3">Cell wall-anchored protein</fullName>
    </submittedName>
</protein>
<proteinExistence type="predicted"/>
<feature type="region of interest" description="Disordered" evidence="1">
    <location>
        <begin position="181"/>
        <end position="200"/>
    </location>
</feature>
<keyword evidence="2" id="KW-0472">Membrane</keyword>
<feature type="compositionally biased region" description="Polar residues" evidence="1">
    <location>
        <begin position="17"/>
        <end position="49"/>
    </location>
</feature>
<organism evidence="3 4">
    <name type="scientific">Bifidobacterium adolescentis (strain ATCC 15703 / DSM 20083 / NCTC 11814 / E194a)</name>
    <dbReference type="NCBI Taxonomy" id="367928"/>
    <lineage>
        <taxon>Bacteria</taxon>
        <taxon>Bacillati</taxon>
        <taxon>Actinomycetota</taxon>
        <taxon>Actinomycetes</taxon>
        <taxon>Bifidobacteriales</taxon>
        <taxon>Bifidobacteriaceae</taxon>
        <taxon>Bifidobacterium</taxon>
    </lineage>
</organism>
<dbReference type="Proteomes" id="UP000008702">
    <property type="component" value="Chromosome"/>
</dbReference>
<dbReference type="EMBL" id="AP009256">
    <property type="protein sequence ID" value="BAF40293.1"/>
    <property type="molecule type" value="Genomic_DNA"/>
</dbReference>
<dbReference type="AlphaFoldDB" id="A1A3L0"/>
<evidence type="ECO:0000313" key="3">
    <source>
        <dbReference type="EMBL" id="BAF40293.1"/>
    </source>
</evidence>
<accession>A1A3L0</accession>
<keyword evidence="2" id="KW-1133">Transmembrane helix</keyword>
<evidence type="ECO:0000313" key="4">
    <source>
        <dbReference type="Proteomes" id="UP000008702"/>
    </source>
</evidence>
<dbReference type="STRING" id="367928.BAD_1512"/>